<dbReference type="Pfam" id="PF06983">
    <property type="entry name" value="3-dmu-9_3-mt"/>
    <property type="match status" value="1"/>
</dbReference>
<dbReference type="SUPFAM" id="SSF54593">
    <property type="entry name" value="Glyoxalase/Bleomycin resistance protein/Dihydroxybiphenyl dioxygenase"/>
    <property type="match status" value="1"/>
</dbReference>
<dbReference type="Proteomes" id="UP001501414">
    <property type="component" value="Unassembled WGS sequence"/>
</dbReference>
<evidence type="ECO:0000313" key="3">
    <source>
        <dbReference type="Proteomes" id="UP001501414"/>
    </source>
</evidence>
<dbReference type="Gene3D" id="3.10.180.10">
    <property type="entry name" value="2,3-Dihydroxybiphenyl 1,2-Dioxygenase, domain 1"/>
    <property type="match status" value="1"/>
</dbReference>
<protein>
    <submittedName>
        <fullName evidence="2">VOC family protein</fullName>
    </submittedName>
</protein>
<accession>A0ABN1Y8A7</accession>
<proteinExistence type="predicted"/>
<dbReference type="InterPro" id="IPR028973">
    <property type="entry name" value="PhnB-like"/>
</dbReference>
<organism evidence="2 3">
    <name type="scientific">Pseudonocardia kongjuensis</name>
    <dbReference type="NCBI Taxonomy" id="102227"/>
    <lineage>
        <taxon>Bacteria</taxon>
        <taxon>Bacillati</taxon>
        <taxon>Actinomycetota</taxon>
        <taxon>Actinomycetes</taxon>
        <taxon>Pseudonocardiales</taxon>
        <taxon>Pseudonocardiaceae</taxon>
        <taxon>Pseudonocardia</taxon>
    </lineage>
</organism>
<dbReference type="CDD" id="cd06588">
    <property type="entry name" value="PhnB_like"/>
    <property type="match status" value="1"/>
</dbReference>
<feature type="domain" description="PhnB-like" evidence="1">
    <location>
        <begin position="15"/>
        <end position="141"/>
    </location>
</feature>
<comment type="caution">
    <text evidence="2">The sequence shown here is derived from an EMBL/GenBank/DDBJ whole genome shotgun (WGS) entry which is preliminary data.</text>
</comment>
<evidence type="ECO:0000313" key="2">
    <source>
        <dbReference type="EMBL" id="GAA1400693.1"/>
    </source>
</evidence>
<keyword evidence="3" id="KW-1185">Reference proteome</keyword>
<sequence>MHTDPKEPAMAVSMNPYLHFDNASRQAMEFYRSVFGGELSIMTFGDMGAEGPVPPPDGVMHAYLQTPDGFALMASDGDPERPVGADPAGVSISISGDDIGRLEGWFGALADGGVVDVPFEKQMWGDVFGQVTDRFGVRWLVNATAPAA</sequence>
<name>A0ABN1Y8A7_9PSEU</name>
<dbReference type="EMBL" id="BAAAJK010000051">
    <property type="protein sequence ID" value="GAA1400693.1"/>
    <property type="molecule type" value="Genomic_DNA"/>
</dbReference>
<dbReference type="InterPro" id="IPR029068">
    <property type="entry name" value="Glyas_Bleomycin-R_OHBP_Dase"/>
</dbReference>
<dbReference type="PANTHER" id="PTHR33990">
    <property type="entry name" value="PROTEIN YJDN-RELATED"/>
    <property type="match status" value="1"/>
</dbReference>
<evidence type="ECO:0000259" key="1">
    <source>
        <dbReference type="Pfam" id="PF06983"/>
    </source>
</evidence>
<gene>
    <name evidence="2" type="ORF">GCM10009613_57890</name>
</gene>
<reference evidence="2 3" key="1">
    <citation type="journal article" date="2019" name="Int. J. Syst. Evol. Microbiol.">
        <title>The Global Catalogue of Microorganisms (GCM) 10K type strain sequencing project: providing services to taxonomists for standard genome sequencing and annotation.</title>
        <authorList>
            <consortium name="The Broad Institute Genomics Platform"/>
            <consortium name="The Broad Institute Genome Sequencing Center for Infectious Disease"/>
            <person name="Wu L."/>
            <person name="Ma J."/>
        </authorList>
    </citation>
    <scope>NUCLEOTIDE SEQUENCE [LARGE SCALE GENOMIC DNA]</scope>
    <source>
        <strain evidence="2 3">JCM 11896</strain>
    </source>
</reference>
<dbReference type="PANTHER" id="PTHR33990:SF1">
    <property type="entry name" value="PROTEIN YJDN"/>
    <property type="match status" value="1"/>
</dbReference>